<dbReference type="EMBL" id="UZAF01005506">
    <property type="protein sequence ID" value="VDO15399.1"/>
    <property type="molecule type" value="Genomic_DNA"/>
</dbReference>
<dbReference type="Proteomes" id="UP000268014">
    <property type="component" value="Unassembled WGS sequence"/>
</dbReference>
<feature type="transmembrane region" description="Helical" evidence="1">
    <location>
        <begin position="152"/>
        <end position="176"/>
    </location>
</feature>
<proteinExistence type="predicted"/>
<feature type="transmembrane region" description="Helical" evidence="1">
    <location>
        <begin position="122"/>
        <end position="140"/>
    </location>
</feature>
<organism evidence="4">
    <name type="scientific">Haemonchus placei</name>
    <name type="common">Barber's pole worm</name>
    <dbReference type="NCBI Taxonomy" id="6290"/>
    <lineage>
        <taxon>Eukaryota</taxon>
        <taxon>Metazoa</taxon>
        <taxon>Ecdysozoa</taxon>
        <taxon>Nematoda</taxon>
        <taxon>Chromadorea</taxon>
        <taxon>Rhabditida</taxon>
        <taxon>Rhabditina</taxon>
        <taxon>Rhabditomorpha</taxon>
        <taxon>Strongyloidea</taxon>
        <taxon>Trichostrongylidae</taxon>
        <taxon>Haemonchus</taxon>
    </lineage>
</organism>
<reference evidence="2 3" key="2">
    <citation type="submission" date="2018-11" db="EMBL/GenBank/DDBJ databases">
        <authorList>
            <consortium name="Pathogen Informatics"/>
        </authorList>
    </citation>
    <scope>NUCLEOTIDE SEQUENCE [LARGE SCALE GENOMIC DNA]</scope>
    <source>
        <strain evidence="2 3">MHpl1</strain>
    </source>
</reference>
<evidence type="ECO:0000313" key="2">
    <source>
        <dbReference type="EMBL" id="VDO15399.1"/>
    </source>
</evidence>
<feature type="transmembrane region" description="Helical" evidence="1">
    <location>
        <begin position="12"/>
        <end position="38"/>
    </location>
</feature>
<protein>
    <submittedName>
        <fullName evidence="2 4">Uncharacterized protein</fullName>
    </submittedName>
</protein>
<reference evidence="4" key="1">
    <citation type="submission" date="2017-02" db="UniProtKB">
        <authorList>
            <consortium name="WormBaseParasite"/>
        </authorList>
    </citation>
    <scope>IDENTIFICATION</scope>
</reference>
<keyword evidence="3" id="KW-1185">Reference proteome</keyword>
<keyword evidence="1" id="KW-0472">Membrane</keyword>
<accession>A0A0N4VZ22</accession>
<sequence>MFVESVAAWRTNAVVAIVVVAFVVAAPAVVVVAAAVAFEMPDFAAVVEPCTCLALAAVAWQAVVVVPQLIAASFAIDIVELESNINEPFVVRPFAFVDVVVAIVVVGVAVVVIAVELGPADAKVVVAVVVVVAAAVVRSADGIAADEHVAVVVDVLIAVGVALQNQIGFAVVLSVLEVEQKAAPAEKGSLVFFLKKVQYR</sequence>
<name>A0A0N4VZ22_HAEPC</name>
<gene>
    <name evidence="2" type="ORF">HPLM_LOCUS2541</name>
</gene>
<keyword evidence="1" id="KW-1133">Transmembrane helix</keyword>
<evidence type="ECO:0000313" key="3">
    <source>
        <dbReference type="Proteomes" id="UP000268014"/>
    </source>
</evidence>
<dbReference type="AlphaFoldDB" id="A0A0N4VZ22"/>
<evidence type="ECO:0000313" key="4">
    <source>
        <dbReference type="WBParaSite" id="HPLM_0000254301-mRNA-1"/>
    </source>
</evidence>
<evidence type="ECO:0000256" key="1">
    <source>
        <dbReference type="SAM" id="Phobius"/>
    </source>
</evidence>
<feature type="transmembrane region" description="Helical" evidence="1">
    <location>
        <begin position="94"/>
        <end position="115"/>
    </location>
</feature>
<keyword evidence="1" id="KW-0812">Transmembrane</keyword>
<dbReference type="WBParaSite" id="HPLM_0000254301-mRNA-1">
    <property type="protein sequence ID" value="HPLM_0000254301-mRNA-1"/>
    <property type="gene ID" value="HPLM_0000254301"/>
</dbReference>